<proteinExistence type="predicted"/>
<dbReference type="EMBL" id="CP089984">
    <property type="protein sequence ID" value="WXB12984.1"/>
    <property type="molecule type" value="Genomic_DNA"/>
</dbReference>
<dbReference type="PROSITE" id="PS51257">
    <property type="entry name" value="PROKAR_LIPOPROTEIN"/>
    <property type="match status" value="1"/>
</dbReference>
<evidence type="ECO:0000256" key="3">
    <source>
        <dbReference type="SAM" id="SignalP"/>
    </source>
</evidence>
<protein>
    <recommendedName>
        <fullName evidence="6">Lipoprotein</fullName>
    </recommendedName>
</protein>
<dbReference type="Proteomes" id="UP001370348">
    <property type="component" value="Chromosome"/>
</dbReference>
<dbReference type="PANTHER" id="PTHR11245:SF6">
    <property type="entry name" value="DUF19 DOMAIN-CONTAINING PROTEIN"/>
    <property type="match status" value="1"/>
</dbReference>
<name>A0ABZ2LPY8_9BACT</name>
<dbReference type="InterPro" id="IPR004978">
    <property type="entry name" value="Stanniocalcin"/>
</dbReference>
<organism evidence="4 5">
    <name type="scientific">Pendulispora albinea</name>
    <dbReference type="NCBI Taxonomy" id="2741071"/>
    <lineage>
        <taxon>Bacteria</taxon>
        <taxon>Pseudomonadati</taxon>
        <taxon>Myxococcota</taxon>
        <taxon>Myxococcia</taxon>
        <taxon>Myxococcales</taxon>
        <taxon>Sorangiineae</taxon>
        <taxon>Pendulisporaceae</taxon>
        <taxon>Pendulispora</taxon>
    </lineage>
</organism>
<dbReference type="PANTHER" id="PTHR11245">
    <property type="entry name" value="STANNIOCALCIN"/>
    <property type="match status" value="1"/>
</dbReference>
<keyword evidence="3" id="KW-0732">Signal</keyword>
<evidence type="ECO:0008006" key="6">
    <source>
        <dbReference type="Google" id="ProtNLM"/>
    </source>
</evidence>
<evidence type="ECO:0000313" key="5">
    <source>
        <dbReference type="Proteomes" id="UP001370348"/>
    </source>
</evidence>
<feature type="signal peptide" evidence="3">
    <location>
        <begin position="1"/>
        <end position="28"/>
    </location>
</feature>
<accession>A0ABZ2LPY8</accession>
<evidence type="ECO:0000256" key="1">
    <source>
        <dbReference type="ARBA" id="ARBA00022702"/>
    </source>
</evidence>
<evidence type="ECO:0000313" key="4">
    <source>
        <dbReference type="EMBL" id="WXB12984.1"/>
    </source>
</evidence>
<dbReference type="RefSeq" id="WP_394822603.1">
    <property type="nucleotide sequence ID" value="NZ_CP089984.1"/>
</dbReference>
<sequence>MKPPRIVPFTFAAGGAAALMLAACGARPQDDAAKSAAPSTFSAPSAPAANALCSTFARDCAFYACLEAAHPCGSDGYALGYGAKYCARFMGQTKLSERGNAWRNATMACLQSALVPIADLAGAVSCRTVTDSAFASHARCYTQPGHSICALPMDDIWTILRTLDADALSLRAANQIRSVLSTCLDPADGVAAR</sequence>
<gene>
    <name evidence="4" type="ORF">LZC94_34680</name>
</gene>
<keyword evidence="2" id="KW-1015">Disulfide bond</keyword>
<keyword evidence="5" id="KW-1185">Reference proteome</keyword>
<feature type="chain" id="PRO_5047157175" description="Lipoprotein" evidence="3">
    <location>
        <begin position="29"/>
        <end position="193"/>
    </location>
</feature>
<keyword evidence="1" id="KW-0372">Hormone</keyword>
<evidence type="ECO:0000256" key="2">
    <source>
        <dbReference type="ARBA" id="ARBA00023157"/>
    </source>
</evidence>
<reference evidence="4 5" key="1">
    <citation type="submission" date="2021-12" db="EMBL/GenBank/DDBJ databases">
        <title>Discovery of the Pendulisporaceae a myxobacterial family with distinct sporulation behavior and unique specialized metabolism.</title>
        <authorList>
            <person name="Garcia R."/>
            <person name="Popoff A."/>
            <person name="Bader C.D."/>
            <person name="Loehr J."/>
            <person name="Walesch S."/>
            <person name="Walt C."/>
            <person name="Boldt J."/>
            <person name="Bunk B."/>
            <person name="Haeckl F.J.F.P.J."/>
            <person name="Gunesch A.P."/>
            <person name="Birkelbach J."/>
            <person name="Nuebel U."/>
            <person name="Pietschmann T."/>
            <person name="Bach T."/>
            <person name="Mueller R."/>
        </authorList>
    </citation>
    <scope>NUCLEOTIDE SEQUENCE [LARGE SCALE GENOMIC DNA]</scope>
    <source>
        <strain evidence="4 5">MSr11954</strain>
    </source>
</reference>